<evidence type="ECO:0000256" key="7">
    <source>
        <dbReference type="ARBA" id="ARBA00023232"/>
    </source>
</evidence>
<dbReference type="GO" id="GO:0016034">
    <property type="term" value="F:maleylacetoacetate isomerase activity"/>
    <property type="evidence" value="ECO:0007669"/>
    <property type="project" value="UniProtKB-EC"/>
</dbReference>
<dbReference type="Gene3D" id="3.40.30.10">
    <property type="entry name" value="Glutaredoxin"/>
    <property type="match status" value="1"/>
</dbReference>
<dbReference type="FunFam" id="1.20.1050.10:FF:000017">
    <property type="entry name" value="Maleylacetoacetate isomerase"/>
    <property type="match status" value="1"/>
</dbReference>
<dbReference type="InterPro" id="IPR034330">
    <property type="entry name" value="GST_Zeta_C"/>
</dbReference>
<evidence type="ECO:0000256" key="6">
    <source>
        <dbReference type="ARBA" id="ARBA00022878"/>
    </source>
</evidence>
<sequence length="217" mass="23994">MPNSKPILYSYWRSSCAWRVRIALNLKKIDYEYKTINLLSKEDMNSPDFLAVNPARKVPALVVDGVPLTESMAIMEYLEEAYPDGCSILPKDPIHRAQSRAIALQIVAGIQPVQNLRILKYLNEQTPGSGAKWASHWLTDGLRDLEAMLSRSAGVYAVGDKVTIADLCIPSIVYNAKRWGVDVSAFPTLSKIDAALGEIPEFQAAHPDKQPDANLNA</sequence>
<evidence type="ECO:0000313" key="10">
    <source>
        <dbReference type="EMBL" id="EYB98272.1"/>
    </source>
</evidence>
<keyword evidence="11" id="KW-1185">Reference proteome</keyword>
<dbReference type="InterPro" id="IPR036249">
    <property type="entry name" value="Thioredoxin-like_sf"/>
</dbReference>
<dbReference type="SUPFAM" id="SSF47616">
    <property type="entry name" value="GST C-terminal domain-like"/>
    <property type="match status" value="1"/>
</dbReference>
<dbReference type="InterPro" id="IPR005955">
    <property type="entry name" value="GST_Zeta"/>
</dbReference>
<dbReference type="InterPro" id="IPR034333">
    <property type="entry name" value="GST_Zeta_N"/>
</dbReference>
<name>A0A016T6H0_9BILA</name>
<feature type="domain" description="GST C-terminal" evidence="9">
    <location>
        <begin position="92"/>
        <end position="215"/>
    </location>
</feature>
<gene>
    <name evidence="10" type="primary">Acey_s0132.g1686</name>
    <name evidence="10" type="ORF">Y032_0132g1686</name>
</gene>
<dbReference type="GO" id="GO:0006572">
    <property type="term" value="P:L-tyrosine catabolic process"/>
    <property type="evidence" value="ECO:0007669"/>
    <property type="project" value="UniProtKB-KW"/>
</dbReference>
<comment type="catalytic activity">
    <reaction evidence="1">
        <text>4-maleylacetoacetate = 4-fumarylacetoacetate</text>
        <dbReference type="Rhea" id="RHEA:14817"/>
        <dbReference type="ChEBI" id="CHEBI:17105"/>
        <dbReference type="ChEBI" id="CHEBI:18034"/>
        <dbReference type="EC" id="5.2.1.2"/>
    </reaction>
</comment>
<comment type="cofactor">
    <cofactor evidence="2">
        <name>glutathione</name>
        <dbReference type="ChEBI" id="CHEBI:57925"/>
    </cofactor>
</comment>
<dbReference type="GO" id="GO:0004364">
    <property type="term" value="F:glutathione transferase activity"/>
    <property type="evidence" value="ECO:0007669"/>
    <property type="project" value="TreeGrafter"/>
</dbReference>
<evidence type="ECO:0000256" key="4">
    <source>
        <dbReference type="ARBA" id="ARBA00010007"/>
    </source>
</evidence>
<dbReference type="EC" id="5.2.1.2" evidence="5"/>
<comment type="caution">
    <text evidence="10">The sequence shown here is derived from an EMBL/GenBank/DDBJ whole genome shotgun (WGS) entry which is preliminary data.</text>
</comment>
<evidence type="ECO:0000256" key="2">
    <source>
        <dbReference type="ARBA" id="ARBA00001955"/>
    </source>
</evidence>
<evidence type="ECO:0000256" key="5">
    <source>
        <dbReference type="ARBA" id="ARBA00013199"/>
    </source>
</evidence>
<dbReference type="Gene3D" id="1.20.1050.10">
    <property type="match status" value="1"/>
</dbReference>
<keyword evidence="7" id="KW-0585">Phenylalanine catabolism</keyword>
<dbReference type="PROSITE" id="PS50404">
    <property type="entry name" value="GST_NTER"/>
    <property type="match status" value="1"/>
</dbReference>
<dbReference type="GO" id="GO:0006559">
    <property type="term" value="P:L-phenylalanine catabolic process"/>
    <property type="evidence" value="ECO:0007669"/>
    <property type="project" value="UniProtKB-UniPathway"/>
</dbReference>
<dbReference type="EMBL" id="JARK01001468">
    <property type="protein sequence ID" value="EYB98272.1"/>
    <property type="molecule type" value="Genomic_DNA"/>
</dbReference>
<dbReference type="InterPro" id="IPR040079">
    <property type="entry name" value="Glutathione_S-Trfase"/>
</dbReference>
<comment type="similarity">
    <text evidence="4">Belongs to the GST superfamily. Zeta family.</text>
</comment>
<dbReference type="GO" id="GO:0006749">
    <property type="term" value="P:glutathione metabolic process"/>
    <property type="evidence" value="ECO:0007669"/>
    <property type="project" value="TreeGrafter"/>
</dbReference>
<dbReference type="CDD" id="cd03191">
    <property type="entry name" value="GST_C_Zeta"/>
    <property type="match status" value="1"/>
</dbReference>
<dbReference type="InterPro" id="IPR010987">
    <property type="entry name" value="Glutathione-S-Trfase_C-like"/>
</dbReference>
<dbReference type="Proteomes" id="UP000024635">
    <property type="component" value="Unassembled WGS sequence"/>
</dbReference>
<dbReference type="STRING" id="53326.A0A016T6H0"/>
<dbReference type="CDD" id="cd03042">
    <property type="entry name" value="GST_N_Zeta"/>
    <property type="match status" value="1"/>
</dbReference>
<accession>A0A016T6H0</accession>
<protein>
    <recommendedName>
        <fullName evidence="5">maleylacetoacetate isomerase</fullName>
        <ecNumber evidence="5">5.2.1.2</ecNumber>
    </recommendedName>
</protein>
<proteinExistence type="inferred from homology"/>
<feature type="domain" description="GST N-terminal" evidence="8">
    <location>
        <begin position="4"/>
        <end position="86"/>
    </location>
</feature>
<dbReference type="AlphaFoldDB" id="A0A016T6H0"/>
<evidence type="ECO:0000256" key="1">
    <source>
        <dbReference type="ARBA" id="ARBA00001622"/>
    </source>
</evidence>
<dbReference type="InterPro" id="IPR036282">
    <property type="entry name" value="Glutathione-S-Trfase_C_sf"/>
</dbReference>
<dbReference type="GO" id="GO:0005739">
    <property type="term" value="C:mitochondrion"/>
    <property type="evidence" value="ECO:0007669"/>
    <property type="project" value="TreeGrafter"/>
</dbReference>
<comment type="pathway">
    <text evidence="3">Amino-acid degradation; L-phenylalanine degradation; acetoacetate and fumarate from L-phenylalanine: step 5/6.</text>
</comment>
<evidence type="ECO:0000259" key="9">
    <source>
        <dbReference type="PROSITE" id="PS50405"/>
    </source>
</evidence>
<keyword evidence="6" id="KW-0828">Tyrosine catabolism</keyword>
<dbReference type="PANTHER" id="PTHR42673:SF4">
    <property type="entry name" value="MALEYLACETOACETATE ISOMERASE"/>
    <property type="match status" value="1"/>
</dbReference>
<evidence type="ECO:0000259" key="8">
    <source>
        <dbReference type="PROSITE" id="PS50404"/>
    </source>
</evidence>
<dbReference type="PANTHER" id="PTHR42673">
    <property type="entry name" value="MALEYLACETOACETATE ISOMERASE"/>
    <property type="match status" value="1"/>
</dbReference>
<organism evidence="10 11">
    <name type="scientific">Ancylostoma ceylanicum</name>
    <dbReference type="NCBI Taxonomy" id="53326"/>
    <lineage>
        <taxon>Eukaryota</taxon>
        <taxon>Metazoa</taxon>
        <taxon>Ecdysozoa</taxon>
        <taxon>Nematoda</taxon>
        <taxon>Chromadorea</taxon>
        <taxon>Rhabditida</taxon>
        <taxon>Rhabditina</taxon>
        <taxon>Rhabditomorpha</taxon>
        <taxon>Strongyloidea</taxon>
        <taxon>Ancylostomatidae</taxon>
        <taxon>Ancylostomatinae</taxon>
        <taxon>Ancylostoma</taxon>
    </lineage>
</organism>
<dbReference type="SFLD" id="SFLDS00019">
    <property type="entry name" value="Glutathione_Transferase_(cytos"/>
    <property type="match status" value="1"/>
</dbReference>
<reference evidence="11" key="1">
    <citation type="journal article" date="2015" name="Nat. Genet.">
        <title>The genome and transcriptome of the zoonotic hookworm Ancylostoma ceylanicum identify infection-specific gene families.</title>
        <authorList>
            <person name="Schwarz E.M."/>
            <person name="Hu Y."/>
            <person name="Antoshechkin I."/>
            <person name="Miller M.M."/>
            <person name="Sternberg P.W."/>
            <person name="Aroian R.V."/>
        </authorList>
    </citation>
    <scope>NUCLEOTIDE SEQUENCE</scope>
    <source>
        <strain evidence="11">HY135</strain>
    </source>
</reference>
<dbReference type="SUPFAM" id="SSF52833">
    <property type="entry name" value="Thioredoxin-like"/>
    <property type="match status" value="1"/>
</dbReference>
<dbReference type="NCBIfam" id="TIGR01262">
    <property type="entry name" value="maiA"/>
    <property type="match status" value="1"/>
</dbReference>
<evidence type="ECO:0000313" key="11">
    <source>
        <dbReference type="Proteomes" id="UP000024635"/>
    </source>
</evidence>
<dbReference type="SFLD" id="SFLDG00358">
    <property type="entry name" value="Main_(cytGST)"/>
    <property type="match status" value="1"/>
</dbReference>
<dbReference type="OrthoDB" id="202840at2759"/>
<dbReference type="Pfam" id="PF13409">
    <property type="entry name" value="GST_N_2"/>
    <property type="match status" value="1"/>
</dbReference>
<dbReference type="PROSITE" id="PS50405">
    <property type="entry name" value="GST_CTER"/>
    <property type="match status" value="1"/>
</dbReference>
<dbReference type="InterPro" id="IPR004045">
    <property type="entry name" value="Glutathione_S-Trfase_N"/>
</dbReference>
<dbReference type="UniPathway" id="UPA00139">
    <property type="reaction ID" value="UER00340"/>
</dbReference>
<evidence type="ECO:0000256" key="3">
    <source>
        <dbReference type="ARBA" id="ARBA00004671"/>
    </source>
</evidence>